<dbReference type="OMA" id="ITENHIH"/>
<dbReference type="PANTHER" id="PTHR13271">
    <property type="entry name" value="UNCHARACTERIZED PUTATIVE METHYLTRANSFERASE"/>
    <property type="match status" value="1"/>
</dbReference>
<gene>
    <name evidence="1" type="primary">SETD6</name>
    <name evidence="1" type="ORF">A0H81_09299</name>
</gene>
<dbReference type="Gene3D" id="3.90.1410.10">
    <property type="entry name" value="set domain protein methyltransferase, domain 1"/>
    <property type="match status" value="1"/>
</dbReference>
<protein>
    <submittedName>
        <fullName evidence="1">N-lysine methyltransferase SETD6</fullName>
    </submittedName>
</protein>
<dbReference type="AlphaFoldDB" id="A0A1C7M2C0"/>
<sequence length="507" mass="54504">MDPLAGDSLSTDSLATLLTWTTTHGIIISPSIRVVDHGPTGNIAVVSVLSEPILPSSTLVSIPKTAILSVRSCSIAERIPFVPYGHGATLALSLGLYYEILQPVPIAILWNVSNAFPGDEDGVEAYSWLTGTEVEKELKTDEGQYIIEEIRQYYITVVQPILSNFIPSPSLVGFLYAYSLVSSRAFLVDAYHGLSMVPIADAFNHAYENHVQLERLRRLPRVRVPPRMRARPRSSPSASALPPAHMAAGADTVDMVTSRAVPPHAEVFNTYGRLGSAALLARYGFALEGGEADGATFGWVGSGICGLRAEDGGVGGGADREFARMYGTVRSACGERLSGLLSEDNAMVYVPGSADGRAGPCLCINAEAQVSMDLWLWAAVEALFVLQREGVLRLEGADEAAMLLETVIHLQNRIEGADKDHDVGDQHKARRVLAALARTLSALCRSRVARMGKRPALDTAQLGALLDNLPPDRPKTRLAVAHVLGERVLLESCTAGCVHEFGKDLYI</sequence>
<dbReference type="OrthoDB" id="441812at2759"/>
<organism evidence="1 2">
    <name type="scientific">Grifola frondosa</name>
    <name type="common">Maitake</name>
    <name type="synonym">Polyporus frondosus</name>
    <dbReference type="NCBI Taxonomy" id="5627"/>
    <lineage>
        <taxon>Eukaryota</taxon>
        <taxon>Fungi</taxon>
        <taxon>Dikarya</taxon>
        <taxon>Basidiomycota</taxon>
        <taxon>Agaricomycotina</taxon>
        <taxon>Agaricomycetes</taxon>
        <taxon>Polyporales</taxon>
        <taxon>Grifolaceae</taxon>
        <taxon>Grifola</taxon>
    </lineage>
</organism>
<name>A0A1C7M2C0_GRIFR</name>
<dbReference type="Proteomes" id="UP000092993">
    <property type="component" value="Unassembled WGS sequence"/>
</dbReference>
<accession>A0A1C7M2C0</accession>
<dbReference type="InterPro" id="IPR046341">
    <property type="entry name" value="SET_dom_sf"/>
</dbReference>
<evidence type="ECO:0000313" key="2">
    <source>
        <dbReference type="Proteomes" id="UP000092993"/>
    </source>
</evidence>
<keyword evidence="1" id="KW-0489">Methyltransferase</keyword>
<evidence type="ECO:0000313" key="1">
    <source>
        <dbReference type="EMBL" id="OBZ71035.1"/>
    </source>
</evidence>
<proteinExistence type="predicted"/>
<dbReference type="EMBL" id="LUGG01000013">
    <property type="protein sequence ID" value="OBZ71035.1"/>
    <property type="molecule type" value="Genomic_DNA"/>
</dbReference>
<dbReference type="GO" id="GO:0016279">
    <property type="term" value="F:protein-lysine N-methyltransferase activity"/>
    <property type="evidence" value="ECO:0007669"/>
    <property type="project" value="TreeGrafter"/>
</dbReference>
<keyword evidence="1" id="KW-0808">Transferase</keyword>
<dbReference type="GO" id="GO:0005634">
    <property type="term" value="C:nucleus"/>
    <property type="evidence" value="ECO:0007669"/>
    <property type="project" value="TreeGrafter"/>
</dbReference>
<dbReference type="InterPro" id="IPR050600">
    <property type="entry name" value="SETD3_SETD6_MTase"/>
</dbReference>
<comment type="caution">
    <text evidence="1">The sequence shown here is derived from an EMBL/GenBank/DDBJ whole genome shotgun (WGS) entry which is preliminary data.</text>
</comment>
<dbReference type="GO" id="GO:0032259">
    <property type="term" value="P:methylation"/>
    <property type="evidence" value="ECO:0007669"/>
    <property type="project" value="UniProtKB-KW"/>
</dbReference>
<keyword evidence="2" id="KW-1185">Reference proteome</keyword>
<dbReference type="STRING" id="5627.A0A1C7M2C0"/>
<reference evidence="1 2" key="1">
    <citation type="submission" date="2016-03" db="EMBL/GenBank/DDBJ databases">
        <title>Whole genome sequencing of Grifola frondosa 9006-11.</title>
        <authorList>
            <person name="Min B."/>
            <person name="Park H."/>
            <person name="Kim J.-G."/>
            <person name="Cho H."/>
            <person name="Oh Y.-L."/>
            <person name="Kong W.-S."/>
            <person name="Choi I.-G."/>
        </authorList>
    </citation>
    <scope>NUCLEOTIDE SEQUENCE [LARGE SCALE GENOMIC DNA]</scope>
    <source>
        <strain evidence="1 2">9006-11</strain>
    </source>
</reference>
<dbReference type="SUPFAM" id="SSF82199">
    <property type="entry name" value="SET domain"/>
    <property type="match status" value="1"/>
</dbReference>
<dbReference type="PANTHER" id="PTHR13271:SF34">
    <property type="entry name" value="N-LYSINE METHYLTRANSFERASE SETD6"/>
    <property type="match status" value="1"/>
</dbReference>